<feature type="transmembrane region" description="Helical" evidence="7">
    <location>
        <begin position="7"/>
        <end position="24"/>
    </location>
</feature>
<feature type="transmembrane region" description="Helical" evidence="7">
    <location>
        <begin position="495"/>
        <end position="517"/>
    </location>
</feature>
<dbReference type="PROSITE" id="PS50928">
    <property type="entry name" value="ABC_TM1"/>
    <property type="match status" value="1"/>
</dbReference>
<keyword evidence="3" id="KW-1003">Cell membrane</keyword>
<dbReference type="EMBL" id="JBHUGA010000003">
    <property type="protein sequence ID" value="MFD1845210.1"/>
    <property type="molecule type" value="Genomic_DNA"/>
</dbReference>
<keyword evidence="6 7" id="KW-0472">Membrane</keyword>
<gene>
    <name evidence="9" type="ORF">ACFSFX_01195</name>
</gene>
<feature type="domain" description="ABC transmembrane type-1" evidence="8">
    <location>
        <begin position="374"/>
        <end position="560"/>
    </location>
</feature>
<dbReference type="InterPro" id="IPR035906">
    <property type="entry name" value="MetI-like_sf"/>
</dbReference>
<dbReference type="Proteomes" id="UP001597307">
    <property type="component" value="Unassembled WGS sequence"/>
</dbReference>
<feature type="transmembrane region" description="Helical" evidence="7">
    <location>
        <begin position="537"/>
        <end position="563"/>
    </location>
</feature>
<proteinExistence type="inferred from homology"/>
<dbReference type="PANTHER" id="PTHR43386:SF1">
    <property type="entry name" value="D,D-DIPEPTIDE TRANSPORT SYSTEM PERMEASE PROTEIN DDPC-RELATED"/>
    <property type="match status" value="1"/>
</dbReference>
<dbReference type="InterPro" id="IPR000515">
    <property type="entry name" value="MetI-like"/>
</dbReference>
<evidence type="ECO:0000256" key="4">
    <source>
        <dbReference type="ARBA" id="ARBA00022692"/>
    </source>
</evidence>
<evidence type="ECO:0000256" key="7">
    <source>
        <dbReference type="RuleBase" id="RU363032"/>
    </source>
</evidence>
<evidence type="ECO:0000256" key="5">
    <source>
        <dbReference type="ARBA" id="ARBA00022989"/>
    </source>
</evidence>
<keyword evidence="5 7" id="KW-1133">Transmembrane helix</keyword>
<evidence type="ECO:0000256" key="6">
    <source>
        <dbReference type="ARBA" id="ARBA00023136"/>
    </source>
</evidence>
<evidence type="ECO:0000256" key="2">
    <source>
        <dbReference type="ARBA" id="ARBA00022448"/>
    </source>
</evidence>
<dbReference type="RefSeq" id="WP_343877238.1">
    <property type="nucleotide sequence ID" value="NZ_BAAAIJ010000003.1"/>
</dbReference>
<evidence type="ECO:0000256" key="3">
    <source>
        <dbReference type="ARBA" id="ARBA00022475"/>
    </source>
</evidence>
<feature type="transmembrane region" description="Helical" evidence="7">
    <location>
        <begin position="452"/>
        <end position="474"/>
    </location>
</feature>
<feature type="transmembrane region" description="Helical" evidence="7">
    <location>
        <begin position="322"/>
        <end position="341"/>
    </location>
</feature>
<comment type="subcellular location">
    <subcellularLocation>
        <location evidence="1 7">Cell membrane</location>
        <topology evidence="1 7">Multi-pass membrane protein</topology>
    </subcellularLocation>
</comment>
<feature type="transmembrane region" description="Helical" evidence="7">
    <location>
        <begin position="167"/>
        <end position="188"/>
    </location>
</feature>
<dbReference type="InterPro" id="IPR050366">
    <property type="entry name" value="BP-dependent_transpt_permease"/>
</dbReference>
<dbReference type="SUPFAM" id="SSF161098">
    <property type="entry name" value="MetI-like"/>
    <property type="match status" value="2"/>
</dbReference>
<keyword evidence="2 7" id="KW-0813">Transport</keyword>
<evidence type="ECO:0000256" key="1">
    <source>
        <dbReference type="ARBA" id="ARBA00004651"/>
    </source>
</evidence>
<comment type="similarity">
    <text evidence="7">Belongs to the binding-protein-dependent transport system permease family.</text>
</comment>
<evidence type="ECO:0000313" key="10">
    <source>
        <dbReference type="Proteomes" id="UP001597307"/>
    </source>
</evidence>
<feature type="transmembrane region" description="Helical" evidence="7">
    <location>
        <begin position="379"/>
        <end position="399"/>
    </location>
</feature>
<comment type="caution">
    <text evidence="9">The sequence shown here is derived from an EMBL/GenBank/DDBJ whole genome shotgun (WGS) entry which is preliminary data.</text>
</comment>
<dbReference type="PANTHER" id="PTHR43386">
    <property type="entry name" value="OLIGOPEPTIDE TRANSPORT SYSTEM PERMEASE PROTEIN APPC"/>
    <property type="match status" value="1"/>
</dbReference>
<feature type="transmembrane region" description="Helical" evidence="7">
    <location>
        <begin position="234"/>
        <end position="252"/>
    </location>
</feature>
<protein>
    <submittedName>
        <fullName evidence="9">ABC transporter permease subunit</fullName>
    </submittedName>
</protein>
<evidence type="ECO:0000313" key="9">
    <source>
        <dbReference type="EMBL" id="MFD1845210.1"/>
    </source>
</evidence>
<accession>A0ABW4Q1N3</accession>
<organism evidence="9 10">
    <name type="scientific">Arthrobacter flavus</name>
    <dbReference type="NCBI Taxonomy" id="95172"/>
    <lineage>
        <taxon>Bacteria</taxon>
        <taxon>Bacillati</taxon>
        <taxon>Actinomycetota</taxon>
        <taxon>Actinomycetes</taxon>
        <taxon>Micrococcales</taxon>
        <taxon>Micrococcaceae</taxon>
        <taxon>Arthrobacter</taxon>
    </lineage>
</organism>
<feature type="transmembrane region" description="Helical" evidence="7">
    <location>
        <begin position="91"/>
        <end position="121"/>
    </location>
</feature>
<feature type="transmembrane region" description="Helical" evidence="7">
    <location>
        <begin position="272"/>
        <end position="294"/>
    </location>
</feature>
<sequence>MVGLSRAGALLAVVMVIGLLPWLSGQSPEYTVLRARYADLEVTPEALTMVRDELGLDRGPIPVFITWFTGALSGDFGHSWISNAPVLPGTLAALAVSVTLMIGAGAIALLVASTFALPSLLRSARGKHRRGAGLLATTATSLPEFLLASLFLVIGAVWLGWFPPSGWLGLHYAVLPSLAMGLPAGGLMGKLLADAISSAGEEQWVSAWLSAGFTRGQIAVGILRRALPNVSSQAALVVVGLTGGAVAVERVFAIPGLGRATLGAATAQDIPVLQAGVLALLMLAIAAGVLASLARRALLGPAGRLGVVPVAVVPPSFRRRDLAVPIGAVSLLVTLTLAGVLRDPFASAHPRLAPPSWLLPFGADASGRDLLARVGHGTVSTVGTALAVVLLSLLIGALVGSLPSLGTGPLEVANAAPPVITGIIVAAIAGTSAGGAAFAVALVSWAPLAAHTAALTLQAKSLPFVAVLPVLGVGRGRILVRHVLPHIAGPLFRHAMLRLPGTALALAALGFLGLGANPPSPEWGLILAEGMAYVERAPWTVFAPASALILASVLAVSASSVTLPPLERRRRRPTTPVNQAA</sequence>
<dbReference type="Pfam" id="PF00528">
    <property type="entry name" value="BPD_transp_1"/>
    <property type="match status" value="2"/>
</dbReference>
<feature type="transmembrane region" description="Helical" evidence="7">
    <location>
        <begin position="142"/>
        <end position="161"/>
    </location>
</feature>
<keyword evidence="10" id="KW-1185">Reference proteome</keyword>
<name>A0ABW4Q1N3_9MICC</name>
<evidence type="ECO:0000259" key="8">
    <source>
        <dbReference type="PROSITE" id="PS50928"/>
    </source>
</evidence>
<keyword evidence="4 7" id="KW-0812">Transmembrane</keyword>
<reference evidence="10" key="1">
    <citation type="journal article" date="2019" name="Int. J. Syst. Evol. Microbiol.">
        <title>The Global Catalogue of Microorganisms (GCM) 10K type strain sequencing project: providing services to taxonomists for standard genome sequencing and annotation.</title>
        <authorList>
            <consortium name="The Broad Institute Genomics Platform"/>
            <consortium name="The Broad Institute Genome Sequencing Center for Infectious Disease"/>
            <person name="Wu L."/>
            <person name="Ma J."/>
        </authorList>
    </citation>
    <scope>NUCLEOTIDE SEQUENCE [LARGE SCALE GENOMIC DNA]</scope>
    <source>
        <strain evidence="10">JCM 11496</strain>
    </source>
</reference>
<feature type="transmembrane region" description="Helical" evidence="7">
    <location>
        <begin position="419"/>
        <end position="446"/>
    </location>
</feature>